<reference evidence="2" key="1">
    <citation type="submission" date="2016-10" db="EMBL/GenBank/DDBJ databases">
        <authorList>
            <person name="Varghese N."/>
            <person name="Submissions S."/>
        </authorList>
    </citation>
    <scope>NUCLEOTIDE SEQUENCE [LARGE SCALE GENOMIC DNA]</scope>
    <source>
        <strain evidence="2">DSM 11005</strain>
    </source>
</reference>
<keyword evidence="2" id="KW-1185">Reference proteome</keyword>
<evidence type="ECO:0000313" key="1">
    <source>
        <dbReference type="EMBL" id="SDC71267.1"/>
    </source>
</evidence>
<accession>A0A1G6NVI9</accession>
<organism evidence="1 2">
    <name type="scientific">Succiniclasticum ruminis</name>
    <dbReference type="NCBI Taxonomy" id="40841"/>
    <lineage>
        <taxon>Bacteria</taxon>
        <taxon>Bacillati</taxon>
        <taxon>Bacillota</taxon>
        <taxon>Negativicutes</taxon>
        <taxon>Acidaminococcales</taxon>
        <taxon>Acidaminococcaceae</taxon>
        <taxon>Succiniclasticum</taxon>
    </lineage>
</organism>
<gene>
    <name evidence="1" type="ORF">SAMN04487864_11623</name>
</gene>
<sequence>MPINENEVTKEQIYKAMQCNTADELRAYAKSEGYDITQEEAEAYLDELSDVELDQAELHQVAGGACWDVNGCSTIGHGPCPGNDCGTEFNPKK</sequence>
<evidence type="ECO:0000313" key="2">
    <source>
        <dbReference type="Proteomes" id="UP000198943"/>
    </source>
</evidence>
<protein>
    <submittedName>
        <fullName evidence="1">Nif11-like leader peptide domain-containing protein</fullName>
    </submittedName>
</protein>
<dbReference type="EMBL" id="FMYW01000016">
    <property type="protein sequence ID" value="SDC71267.1"/>
    <property type="molecule type" value="Genomic_DNA"/>
</dbReference>
<dbReference type="AlphaFoldDB" id="A0A1G6NVI9"/>
<name>A0A1G6NVI9_9FIRM</name>
<dbReference type="Proteomes" id="UP000198943">
    <property type="component" value="Unassembled WGS sequence"/>
</dbReference>
<proteinExistence type="predicted"/>
<dbReference type="RefSeq" id="WP_093731033.1">
    <property type="nucleotide sequence ID" value="NZ_FMYW01000016.1"/>
</dbReference>